<evidence type="ECO:0000256" key="1">
    <source>
        <dbReference type="ARBA" id="ARBA00004196"/>
    </source>
</evidence>
<dbReference type="InterPro" id="IPR058636">
    <property type="entry name" value="Beta-barrel_YknX"/>
</dbReference>
<protein>
    <submittedName>
        <fullName evidence="4">HlyD family secretion protein</fullName>
    </submittedName>
</protein>
<dbReference type="EMBL" id="JBHTIR010001887">
    <property type="protein sequence ID" value="MFD0853102.1"/>
    <property type="molecule type" value="Genomic_DNA"/>
</dbReference>
<dbReference type="Proteomes" id="UP001597083">
    <property type="component" value="Unassembled WGS sequence"/>
</dbReference>
<dbReference type="SUPFAM" id="SSF111369">
    <property type="entry name" value="HlyD-like secretion proteins"/>
    <property type="match status" value="1"/>
</dbReference>
<comment type="subcellular location">
    <subcellularLocation>
        <location evidence="1">Cell envelope</location>
    </subcellularLocation>
</comment>
<evidence type="ECO:0000313" key="4">
    <source>
        <dbReference type="EMBL" id="MFD0853102.1"/>
    </source>
</evidence>
<dbReference type="InterPro" id="IPR050465">
    <property type="entry name" value="UPF0194_transport"/>
</dbReference>
<reference evidence="5" key="1">
    <citation type="journal article" date="2019" name="Int. J. Syst. Evol. Microbiol.">
        <title>The Global Catalogue of Microorganisms (GCM) 10K type strain sequencing project: providing services to taxonomists for standard genome sequencing and annotation.</title>
        <authorList>
            <consortium name="The Broad Institute Genomics Platform"/>
            <consortium name="The Broad Institute Genome Sequencing Center for Infectious Disease"/>
            <person name="Wu L."/>
            <person name="Ma J."/>
        </authorList>
    </citation>
    <scope>NUCLEOTIDE SEQUENCE [LARGE SCALE GENOMIC DNA]</scope>
    <source>
        <strain evidence="5">JCM 31696</strain>
    </source>
</reference>
<accession>A0ABW3CH54</accession>
<sequence length="143" mass="14527">SESGGQGESQVTRAELAVKEAERALAGTTITAPIDGTVLSLDGTTGTQVSGAGSSGFLTLGNLSELQVEGMFSQTDVARLRIGQSAEITVSVRPGTTYTGTVVHIDPAATAEGDLVRYGVKIAFDDTPDGLLIGMNASVTVTP</sequence>
<dbReference type="PANTHER" id="PTHR32347">
    <property type="entry name" value="EFFLUX SYSTEM COMPONENT YKNX-RELATED"/>
    <property type="match status" value="1"/>
</dbReference>
<organism evidence="4 5">
    <name type="scientific">Actinomadura adrarensis</name>
    <dbReference type="NCBI Taxonomy" id="1819600"/>
    <lineage>
        <taxon>Bacteria</taxon>
        <taxon>Bacillati</taxon>
        <taxon>Actinomycetota</taxon>
        <taxon>Actinomycetes</taxon>
        <taxon>Streptosporangiales</taxon>
        <taxon>Thermomonosporaceae</taxon>
        <taxon>Actinomadura</taxon>
    </lineage>
</organism>
<comment type="caution">
    <text evidence="4">The sequence shown here is derived from an EMBL/GenBank/DDBJ whole genome shotgun (WGS) entry which is preliminary data.</text>
</comment>
<feature type="non-terminal residue" evidence="4">
    <location>
        <position position="1"/>
    </location>
</feature>
<evidence type="ECO:0000256" key="2">
    <source>
        <dbReference type="ARBA" id="ARBA00023054"/>
    </source>
</evidence>
<dbReference type="Pfam" id="PF25990">
    <property type="entry name" value="Beta-barrel_YknX"/>
    <property type="match status" value="1"/>
</dbReference>
<gene>
    <name evidence="4" type="ORF">ACFQ07_12755</name>
</gene>
<proteinExistence type="predicted"/>
<keyword evidence="2" id="KW-0175">Coiled coil</keyword>
<evidence type="ECO:0000259" key="3">
    <source>
        <dbReference type="Pfam" id="PF25990"/>
    </source>
</evidence>
<dbReference type="PANTHER" id="PTHR32347:SF14">
    <property type="entry name" value="EFFLUX SYSTEM COMPONENT YKNX-RELATED"/>
    <property type="match status" value="1"/>
</dbReference>
<dbReference type="Gene3D" id="2.40.30.170">
    <property type="match status" value="1"/>
</dbReference>
<evidence type="ECO:0000313" key="5">
    <source>
        <dbReference type="Proteomes" id="UP001597083"/>
    </source>
</evidence>
<feature type="domain" description="YknX-like beta-barrel" evidence="3">
    <location>
        <begin position="66"/>
        <end position="141"/>
    </location>
</feature>
<keyword evidence="5" id="KW-1185">Reference proteome</keyword>
<name>A0ABW3CH54_9ACTN</name>